<dbReference type="OrthoDB" id="1274115at2759"/>
<dbReference type="PANTHER" id="PTHR43976">
    <property type="entry name" value="SHORT CHAIN DEHYDROGENASE"/>
    <property type="match status" value="1"/>
</dbReference>
<gene>
    <name evidence="4" type="ORF">FLAG1_07187</name>
</gene>
<dbReference type="Pfam" id="PF00106">
    <property type="entry name" value="adh_short"/>
    <property type="match status" value="1"/>
</dbReference>
<comment type="caution">
    <text evidence="4">The sequence shown here is derived from an EMBL/GenBank/DDBJ whole genome shotgun (WGS) entry which is preliminary data.</text>
</comment>
<accession>A0A0N0DDP2</accession>
<organism evidence="4 5">
    <name type="scientific">Fusarium langsethiae</name>
    <dbReference type="NCBI Taxonomy" id="179993"/>
    <lineage>
        <taxon>Eukaryota</taxon>
        <taxon>Fungi</taxon>
        <taxon>Dikarya</taxon>
        <taxon>Ascomycota</taxon>
        <taxon>Pezizomycotina</taxon>
        <taxon>Sordariomycetes</taxon>
        <taxon>Hypocreomycetidae</taxon>
        <taxon>Hypocreales</taxon>
        <taxon>Nectriaceae</taxon>
        <taxon>Fusarium</taxon>
    </lineage>
</organism>
<comment type="similarity">
    <text evidence="1 3">Belongs to the short-chain dehydrogenases/reductases (SDR) family.</text>
</comment>
<protein>
    <submittedName>
        <fullName evidence="4">Oxidoreductase yusz</fullName>
    </submittedName>
</protein>
<dbReference type="SUPFAM" id="SSF51735">
    <property type="entry name" value="NAD(P)-binding Rossmann-fold domains"/>
    <property type="match status" value="1"/>
</dbReference>
<dbReference type="Proteomes" id="UP000037904">
    <property type="component" value="Unassembled WGS sequence"/>
</dbReference>
<dbReference type="Gene3D" id="3.40.50.720">
    <property type="entry name" value="NAD(P)-binding Rossmann-like Domain"/>
    <property type="match status" value="1"/>
</dbReference>
<dbReference type="AlphaFoldDB" id="A0A0N0DDP2"/>
<sequence length="285" mass="30899">MVLTWLITGCSSGFGESFVRQLLAAGDHVIATGRNAQTRLSHLKDTGAVILDLDVAAPPEAVNSKIDKAWRIYNGIDVIVNNAGFILSGPFEEQSQEDMERSLQVNLHGPLNITRAILPHFKKRKSGTLLYVSSQAAWHSDPSASSYCASKFALEGAVECLAKELAIIAPTLKVLIVEPGYCRTPVFDKVQYVTGSVPEYSQFNAAVRIDVATLSATSPGNPDLAVARMIELVKGIGFAEGKTVPLRVPLGSDCWERVKAKCEETLDICKDWEDTAKSIDYKTGS</sequence>
<keyword evidence="2" id="KW-0560">Oxidoreductase</keyword>
<reference evidence="4 5" key="1">
    <citation type="submission" date="2015-04" db="EMBL/GenBank/DDBJ databases">
        <title>The draft genome sequence of Fusarium langsethiae, a T-2/HT-2 mycotoxin producer.</title>
        <authorList>
            <person name="Lysoe E."/>
            <person name="Divon H.H."/>
            <person name="Terzi V."/>
            <person name="Orru L."/>
            <person name="Lamontanara A."/>
            <person name="Kolseth A.-K."/>
            <person name="Frandsen R.J."/>
            <person name="Nielsen K."/>
            <person name="Thrane U."/>
        </authorList>
    </citation>
    <scope>NUCLEOTIDE SEQUENCE [LARGE SCALE GENOMIC DNA]</scope>
    <source>
        <strain evidence="4 5">Fl201059</strain>
    </source>
</reference>
<dbReference type="PRINTS" id="PR00081">
    <property type="entry name" value="GDHRDH"/>
</dbReference>
<keyword evidence="5" id="KW-1185">Reference proteome</keyword>
<dbReference type="CDD" id="cd05374">
    <property type="entry name" value="17beta-HSD-like_SDR_c"/>
    <property type="match status" value="1"/>
</dbReference>
<dbReference type="PANTHER" id="PTHR43976:SF16">
    <property type="entry name" value="SHORT-CHAIN DEHYDROGENASE_REDUCTASE FAMILY PROTEIN"/>
    <property type="match status" value="1"/>
</dbReference>
<dbReference type="InterPro" id="IPR051911">
    <property type="entry name" value="SDR_oxidoreductase"/>
</dbReference>
<dbReference type="InterPro" id="IPR036291">
    <property type="entry name" value="NAD(P)-bd_dom_sf"/>
</dbReference>
<evidence type="ECO:0000313" key="5">
    <source>
        <dbReference type="Proteomes" id="UP000037904"/>
    </source>
</evidence>
<evidence type="ECO:0000313" key="4">
    <source>
        <dbReference type="EMBL" id="KPA39964.1"/>
    </source>
</evidence>
<evidence type="ECO:0000256" key="3">
    <source>
        <dbReference type="RuleBase" id="RU000363"/>
    </source>
</evidence>
<dbReference type="EMBL" id="JXCE01000160">
    <property type="protein sequence ID" value="KPA39964.1"/>
    <property type="molecule type" value="Genomic_DNA"/>
</dbReference>
<dbReference type="PRINTS" id="PR00080">
    <property type="entry name" value="SDRFAMILY"/>
</dbReference>
<evidence type="ECO:0000256" key="2">
    <source>
        <dbReference type="ARBA" id="ARBA00023002"/>
    </source>
</evidence>
<evidence type="ECO:0000256" key="1">
    <source>
        <dbReference type="ARBA" id="ARBA00006484"/>
    </source>
</evidence>
<proteinExistence type="inferred from homology"/>
<dbReference type="InterPro" id="IPR002347">
    <property type="entry name" value="SDR_fam"/>
</dbReference>
<name>A0A0N0DDP2_FUSLA</name>
<dbReference type="GO" id="GO:0016491">
    <property type="term" value="F:oxidoreductase activity"/>
    <property type="evidence" value="ECO:0007669"/>
    <property type="project" value="UniProtKB-KW"/>
</dbReference>